<gene>
    <name evidence="23" type="ORF">KP79_PYT10823</name>
</gene>
<evidence type="ECO:0000256" key="18">
    <source>
        <dbReference type="PIRSR" id="PIRSR600175-2"/>
    </source>
</evidence>
<feature type="transmembrane region" description="Helical" evidence="21">
    <location>
        <begin position="537"/>
        <end position="558"/>
    </location>
</feature>
<keyword evidence="5" id="KW-0633">Potassium transport</keyword>
<dbReference type="FunFam" id="1.20.1420.30:FF:000009">
    <property type="entry name" value="sodium/potassium/calcium exchanger 5 isoform X2"/>
    <property type="match status" value="1"/>
</dbReference>
<dbReference type="FunFam" id="1.20.1420.30:FF:000004">
    <property type="entry name" value="Sodium/potassium/calcium exchanger 2 isoform 1"/>
    <property type="match status" value="1"/>
</dbReference>
<evidence type="ECO:0000256" key="2">
    <source>
        <dbReference type="ARBA" id="ARBA00005364"/>
    </source>
</evidence>
<evidence type="ECO:0000256" key="8">
    <source>
        <dbReference type="ARBA" id="ARBA00022729"/>
    </source>
</evidence>
<dbReference type="InterPro" id="IPR037272">
    <property type="entry name" value="SNS_sf"/>
</dbReference>
<feature type="transmembrane region" description="Helical" evidence="21">
    <location>
        <begin position="496"/>
        <end position="517"/>
    </location>
</feature>
<feature type="binding site" evidence="17">
    <location>
        <position position="42"/>
    </location>
    <ligand>
        <name>Na(+)</name>
        <dbReference type="ChEBI" id="CHEBI:29101"/>
        <label>1</label>
    </ligand>
</feature>
<dbReference type="GO" id="GO:0015293">
    <property type="term" value="F:symporter activity"/>
    <property type="evidence" value="ECO:0007669"/>
    <property type="project" value="UniProtKB-KW"/>
</dbReference>
<feature type="domain" description="Sodium/calcium exchanger membrane region" evidence="22">
    <location>
        <begin position="898"/>
        <end position="1039"/>
    </location>
</feature>
<keyword evidence="17" id="KW-0479">Metal-binding</keyword>
<evidence type="ECO:0000256" key="3">
    <source>
        <dbReference type="ARBA" id="ARBA00022448"/>
    </source>
</evidence>
<evidence type="ECO:0000256" key="16">
    <source>
        <dbReference type="ARBA" id="ARBA00023201"/>
    </source>
</evidence>
<dbReference type="NCBIfam" id="TIGR00367">
    <property type="entry name" value="calcium/sodium antiporter"/>
    <property type="match status" value="1"/>
</dbReference>
<feature type="transmembrane region" description="Helical" evidence="21">
    <location>
        <begin position="423"/>
        <end position="448"/>
    </location>
</feature>
<dbReference type="PANTHER" id="PTHR10846:SF73">
    <property type="entry name" value="SODIUM_CALCIUM EXCHANGER MEMBRANE REGION DOMAIN-CONTAINING PROTEIN"/>
    <property type="match status" value="1"/>
</dbReference>
<evidence type="ECO:0000256" key="10">
    <source>
        <dbReference type="ARBA" id="ARBA00022847"/>
    </source>
</evidence>
<keyword evidence="3 19" id="KW-0813">Transport</keyword>
<evidence type="ECO:0000313" key="24">
    <source>
        <dbReference type="Proteomes" id="UP000242188"/>
    </source>
</evidence>
<keyword evidence="14" id="KW-0406">Ion transport</keyword>
<dbReference type="OrthoDB" id="2127281at2759"/>
<evidence type="ECO:0000256" key="12">
    <source>
        <dbReference type="ARBA" id="ARBA00022989"/>
    </source>
</evidence>
<dbReference type="SUPFAM" id="SSF161070">
    <property type="entry name" value="SNF-like"/>
    <property type="match status" value="1"/>
</dbReference>
<feature type="binding site" evidence="17">
    <location>
        <position position="397"/>
    </location>
    <ligand>
        <name>Na(+)</name>
        <dbReference type="ChEBI" id="CHEBI:29101"/>
        <label>1</label>
    </ligand>
</feature>
<evidence type="ECO:0000259" key="22">
    <source>
        <dbReference type="Pfam" id="PF01699"/>
    </source>
</evidence>
<dbReference type="PROSITE" id="PS50267">
    <property type="entry name" value="NA_NEUROTRAN_SYMP_3"/>
    <property type="match status" value="1"/>
</dbReference>
<keyword evidence="8" id="KW-0732">Signal</keyword>
<feature type="transmembrane region" description="Helical" evidence="21">
    <location>
        <begin position="322"/>
        <end position="348"/>
    </location>
</feature>
<dbReference type="Pfam" id="PF01699">
    <property type="entry name" value="Na_Ca_ex"/>
    <property type="match status" value="2"/>
</dbReference>
<dbReference type="Proteomes" id="UP000242188">
    <property type="component" value="Unassembled WGS sequence"/>
</dbReference>
<feature type="transmembrane region" description="Helical" evidence="21">
    <location>
        <begin position="454"/>
        <end position="476"/>
    </location>
</feature>
<dbReference type="InterPro" id="IPR004837">
    <property type="entry name" value="NaCa_Exmemb"/>
</dbReference>
<dbReference type="PRINTS" id="PR00176">
    <property type="entry name" value="NANEUSMPORT"/>
</dbReference>
<sequence length="1403" mass="158306">MTKKDEHSAGRDDRNGEMLDNSESKERVTWSSTFEFVVSLIGYSTGMSDFWRFPYLVWRNGGGAFFVAYGLTLIVCGIPLYILEIFIGQYSGKGVFEIWNFFPLFKGIGISIALLNLGFVTYISTMRYWLLEYLRQSFVYELPWSSCGHTWNTHSCRLSQALLSSNSNESLWNSTAITTAYPNNTADISAEEEFWQYTILSLSSGINDIGYVRWWLVLWAILLKVITVVCLLKSVQSLGKLMIFTAFLPPFIGMAMLIQALTQNGATDGLLFLITPDFSKLADSKVWIEAGFMAFYSLGPAWGGVMMMGSHLNFHASCLRNVLISVIGDVFISIFSSACLFAVVGVMASEIGVPVEDVVKSGISIGLVGYSRALTYLPAPYIWAVVFFFAVTIVGLDSQVVCTETVVSFMEGYSARLGRHGHLLLVVLVSIIALLLNLPFCTQAGPYMFQLVDWYLPTWSVVVIALLEVIAIMWCYGGDRVDSGLKDMTGRKMPHVFRLAAAYISPVLFLLLLLTSFVKYRPPTYGSYVYPEYTDVIGWLISFSIVIPIPLHIVWQLIKLPGTFKQKWRKLTQPSGDWGPSDSAYRLQYLERSQTERSFTEIAYYNFTGRERYPTQKHRETSNKDRGRTVKLKEQYHVFISDVLLFPIPTHLLTVHKTTKPIHRRLSNNKLHVSGPETVGSTERYHKTEVIWAQQPLVLRISNVNTSLDSLDFSVVCWFYSVREKRRRLRSLFVGGSEGGRESDLVVGSCVRDFSNGDQASVLLSIDLAEPRVDVSAHSLGCSAERTDGRLADPWHTLTTMSTNQSYGGLLAEVTDQSKDDSVPMVTSDYIQISAAVNHLTTTILSTVTNATNISNIIHNITVVEENKAICTPPAYHEFPPDAFNNFERAHGAILLHLVLVIYMFIALAIVCDEYFVTSLDKICQKLGMSEDVAGATFMAAGSSAPELFTAIIGVFITKGDVGIGTIVGSAVFNILFVIGICGVLVGEVITLSWWSLCRDSVYYSFAVVILILVVCDGVVTWYESLIMLVLYVLYIVIMRFNVHIQAWVSKKLDRIVQSNILPMNGTAKTFQGDYEVFTDDDDDVFMKTSENQVSRRETDMPPDEYAKSTQIKPGFIDFIWRLMMMKRFKPKTRFMAAAYLILSYRRRMLQDEAYIKRQQFRKMAHKSSVISYTRTIRGWFNVTLEGDDYDWWRKIPSIEEGVWKFAKWAMQYPLRCMLYYTVPDCRKERWDRWFMATFVMSIVWIALFSYIMVWMVTIIGYTLSIPDSVMGITFLAAGTSIPDAMASVYVAKQGMGDMAVSNLFGSNVFDILLGLSLPWFLKTGVAYAGTTVHINSNGMLYSIFLLFLTVLVTIGVLKYTGWRLNRFVGIICLIPDQTHAVMVRITPQNVVDEVIGSWNHTR</sequence>
<dbReference type="GO" id="GO:0005262">
    <property type="term" value="F:calcium channel activity"/>
    <property type="evidence" value="ECO:0007669"/>
    <property type="project" value="TreeGrafter"/>
</dbReference>
<evidence type="ECO:0000256" key="6">
    <source>
        <dbReference type="ARBA" id="ARBA00022568"/>
    </source>
</evidence>
<keyword evidence="7 19" id="KW-0812">Transmembrane</keyword>
<reference evidence="23 24" key="1">
    <citation type="journal article" date="2017" name="Nat. Ecol. Evol.">
        <title>Scallop genome provides insights into evolution of bilaterian karyotype and development.</title>
        <authorList>
            <person name="Wang S."/>
            <person name="Zhang J."/>
            <person name="Jiao W."/>
            <person name="Li J."/>
            <person name="Xun X."/>
            <person name="Sun Y."/>
            <person name="Guo X."/>
            <person name="Huan P."/>
            <person name="Dong B."/>
            <person name="Zhang L."/>
            <person name="Hu X."/>
            <person name="Sun X."/>
            <person name="Wang J."/>
            <person name="Zhao C."/>
            <person name="Wang Y."/>
            <person name="Wang D."/>
            <person name="Huang X."/>
            <person name="Wang R."/>
            <person name="Lv J."/>
            <person name="Li Y."/>
            <person name="Zhang Z."/>
            <person name="Liu B."/>
            <person name="Lu W."/>
            <person name="Hui Y."/>
            <person name="Liang J."/>
            <person name="Zhou Z."/>
            <person name="Hou R."/>
            <person name="Li X."/>
            <person name="Liu Y."/>
            <person name="Li H."/>
            <person name="Ning X."/>
            <person name="Lin Y."/>
            <person name="Zhao L."/>
            <person name="Xing Q."/>
            <person name="Dou J."/>
            <person name="Li Y."/>
            <person name="Mao J."/>
            <person name="Guo H."/>
            <person name="Dou H."/>
            <person name="Li T."/>
            <person name="Mu C."/>
            <person name="Jiang W."/>
            <person name="Fu Q."/>
            <person name="Fu X."/>
            <person name="Miao Y."/>
            <person name="Liu J."/>
            <person name="Yu Q."/>
            <person name="Li R."/>
            <person name="Liao H."/>
            <person name="Li X."/>
            <person name="Kong Y."/>
            <person name="Jiang Z."/>
            <person name="Chourrout D."/>
            <person name="Li R."/>
            <person name="Bao Z."/>
        </authorList>
    </citation>
    <scope>NUCLEOTIDE SEQUENCE [LARGE SCALE GENOMIC DNA]</scope>
    <source>
        <strain evidence="23 24">PY_sf001</strain>
    </source>
</reference>
<evidence type="ECO:0000256" key="19">
    <source>
        <dbReference type="RuleBase" id="RU003732"/>
    </source>
</evidence>
<feature type="transmembrane region" description="Helical" evidence="21">
    <location>
        <begin position="381"/>
        <end position="402"/>
    </location>
</feature>
<keyword evidence="6" id="KW-0109">Calcium transport</keyword>
<feature type="transmembrane region" description="Helical" evidence="21">
    <location>
        <begin position="212"/>
        <end position="232"/>
    </location>
</feature>
<keyword evidence="18" id="KW-1015">Disulfide bond</keyword>
<keyword evidence="16" id="KW-0739">Sodium transport</keyword>
<accession>A0A210R5H6</accession>
<dbReference type="GO" id="GO:0005886">
    <property type="term" value="C:plasma membrane"/>
    <property type="evidence" value="ECO:0007669"/>
    <property type="project" value="TreeGrafter"/>
</dbReference>
<keyword evidence="24" id="KW-1185">Reference proteome</keyword>
<evidence type="ECO:0000256" key="20">
    <source>
        <dbReference type="SAM" id="MobiDB-lite"/>
    </source>
</evidence>
<comment type="subcellular location">
    <subcellularLocation>
        <location evidence="1">Membrane</location>
        <topology evidence="1">Multi-pass membrane protein</topology>
    </subcellularLocation>
</comment>
<feature type="transmembrane region" description="Helical" evidence="21">
    <location>
        <begin position="1270"/>
        <end position="1292"/>
    </location>
</feature>
<feature type="domain" description="Sodium/calcium exchanger membrane region" evidence="22">
    <location>
        <begin position="1235"/>
        <end position="1375"/>
    </location>
</feature>
<evidence type="ECO:0000313" key="23">
    <source>
        <dbReference type="EMBL" id="OWF56262.1"/>
    </source>
</evidence>
<feature type="transmembrane region" description="Helical" evidence="21">
    <location>
        <begin position="28"/>
        <end position="46"/>
    </location>
</feature>
<keyword evidence="11" id="KW-0630">Potassium</keyword>
<feature type="transmembrane region" description="Helical" evidence="21">
    <location>
        <begin position="963"/>
        <end position="990"/>
    </location>
</feature>
<feature type="region of interest" description="Disordered" evidence="20">
    <location>
        <begin position="1"/>
        <end position="22"/>
    </location>
</feature>
<comment type="similarity">
    <text evidence="2">Belongs to the Ca(2+):cation antiporter (CaCA) (TC 2.A.19) family. SLC24A subfamily.</text>
</comment>
<feature type="binding site" evidence="17">
    <location>
        <position position="398"/>
    </location>
    <ligand>
        <name>Na(+)</name>
        <dbReference type="ChEBI" id="CHEBI:29101"/>
        <label>1</label>
    </ligand>
</feature>
<keyword evidence="10 19" id="KW-0769">Symport</keyword>
<evidence type="ECO:0000256" key="11">
    <source>
        <dbReference type="ARBA" id="ARBA00022958"/>
    </source>
</evidence>
<feature type="transmembrane region" description="Helical" evidence="21">
    <location>
        <begin position="241"/>
        <end position="261"/>
    </location>
</feature>
<feature type="transmembrane region" description="Helical" evidence="21">
    <location>
        <begin position="108"/>
        <end position="130"/>
    </location>
</feature>
<dbReference type="GO" id="GO:0046872">
    <property type="term" value="F:metal ion binding"/>
    <property type="evidence" value="ECO:0007669"/>
    <property type="project" value="UniProtKB-KW"/>
</dbReference>
<evidence type="ECO:0000256" key="15">
    <source>
        <dbReference type="ARBA" id="ARBA00023136"/>
    </source>
</evidence>
<dbReference type="STRING" id="6573.A0A210R5H6"/>
<dbReference type="InterPro" id="IPR004481">
    <property type="entry name" value="K/Na/Ca-exchanger"/>
</dbReference>
<keyword evidence="9" id="KW-0106">Calcium</keyword>
<evidence type="ECO:0000256" key="4">
    <source>
        <dbReference type="ARBA" id="ARBA00022449"/>
    </source>
</evidence>
<feature type="transmembrane region" description="Helical" evidence="21">
    <location>
        <begin position="286"/>
        <end position="310"/>
    </location>
</feature>
<proteinExistence type="inferred from homology"/>
<dbReference type="PROSITE" id="PS00610">
    <property type="entry name" value="NA_NEUROTRAN_SYMP_1"/>
    <property type="match status" value="1"/>
</dbReference>
<feature type="disulfide bond" evidence="18">
    <location>
        <begin position="147"/>
        <end position="156"/>
    </location>
</feature>
<dbReference type="Pfam" id="PF00209">
    <property type="entry name" value="SNF"/>
    <property type="match status" value="1"/>
</dbReference>
<protein>
    <recommendedName>
        <fullName evidence="19">Transporter</fullName>
    </recommendedName>
</protein>
<feature type="transmembrane region" description="Helical" evidence="21">
    <location>
        <begin position="894"/>
        <end position="912"/>
    </location>
</feature>
<keyword evidence="4" id="KW-0050">Antiport</keyword>
<dbReference type="InterPro" id="IPR044880">
    <property type="entry name" value="NCX_ion-bd_dom_sf"/>
</dbReference>
<dbReference type="GO" id="GO:0006874">
    <property type="term" value="P:intracellular calcium ion homeostasis"/>
    <property type="evidence" value="ECO:0007669"/>
    <property type="project" value="TreeGrafter"/>
</dbReference>
<comment type="caution">
    <text evidence="23">The sequence shown here is derived from an EMBL/GenBank/DDBJ whole genome shotgun (WGS) entry which is preliminary data.</text>
</comment>
<dbReference type="PANTHER" id="PTHR10846">
    <property type="entry name" value="SODIUM/POTASSIUM/CALCIUM EXCHANGER"/>
    <property type="match status" value="1"/>
</dbReference>
<name>A0A210R5H6_MIZYE</name>
<keyword evidence="12 21" id="KW-1133">Transmembrane helix</keyword>
<evidence type="ECO:0000256" key="14">
    <source>
        <dbReference type="ARBA" id="ARBA00023065"/>
    </source>
</evidence>
<dbReference type="GO" id="GO:0008273">
    <property type="term" value="F:calcium, potassium:sodium antiporter activity"/>
    <property type="evidence" value="ECO:0007669"/>
    <property type="project" value="TreeGrafter"/>
</dbReference>
<dbReference type="EMBL" id="NEDP02000233">
    <property type="protein sequence ID" value="OWF56262.1"/>
    <property type="molecule type" value="Genomic_DNA"/>
</dbReference>
<organism evidence="23 24">
    <name type="scientific">Mizuhopecten yessoensis</name>
    <name type="common">Japanese scallop</name>
    <name type="synonym">Patinopecten yessoensis</name>
    <dbReference type="NCBI Taxonomy" id="6573"/>
    <lineage>
        <taxon>Eukaryota</taxon>
        <taxon>Metazoa</taxon>
        <taxon>Spiralia</taxon>
        <taxon>Lophotrochozoa</taxon>
        <taxon>Mollusca</taxon>
        <taxon>Bivalvia</taxon>
        <taxon>Autobranchia</taxon>
        <taxon>Pteriomorphia</taxon>
        <taxon>Pectinida</taxon>
        <taxon>Pectinoidea</taxon>
        <taxon>Pectinidae</taxon>
        <taxon>Mizuhopecten</taxon>
    </lineage>
</organism>
<keyword evidence="13 17" id="KW-0915">Sodium</keyword>
<feature type="transmembrane region" description="Helical" evidence="21">
    <location>
        <begin position="1341"/>
        <end position="1358"/>
    </location>
</feature>
<keyword evidence="15 21" id="KW-0472">Membrane</keyword>
<comment type="similarity">
    <text evidence="19">Belongs to the sodium:neurotransmitter symporter (SNF) (TC 2.A.22) family.</text>
</comment>
<feature type="transmembrane region" description="Helical" evidence="21">
    <location>
        <begin position="1002"/>
        <end position="1023"/>
    </location>
</feature>
<evidence type="ECO:0000256" key="5">
    <source>
        <dbReference type="ARBA" id="ARBA00022538"/>
    </source>
</evidence>
<evidence type="ECO:0000256" key="17">
    <source>
        <dbReference type="PIRSR" id="PIRSR600175-1"/>
    </source>
</evidence>
<evidence type="ECO:0000256" key="13">
    <source>
        <dbReference type="ARBA" id="ARBA00023053"/>
    </source>
</evidence>
<dbReference type="PROSITE" id="PS00754">
    <property type="entry name" value="NA_NEUROTRAN_SYMP_2"/>
    <property type="match status" value="1"/>
</dbReference>
<evidence type="ECO:0000256" key="21">
    <source>
        <dbReference type="SAM" id="Phobius"/>
    </source>
</evidence>
<evidence type="ECO:0000256" key="7">
    <source>
        <dbReference type="ARBA" id="ARBA00022692"/>
    </source>
</evidence>
<feature type="transmembrane region" description="Helical" evidence="21">
    <location>
        <begin position="1234"/>
        <end position="1264"/>
    </location>
</feature>
<evidence type="ECO:0000256" key="1">
    <source>
        <dbReference type="ARBA" id="ARBA00004141"/>
    </source>
</evidence>
<feature type="binding site" evidence="17">
    <location>
        <position position="297"/>
    </location>
    <ligand>
        <name>Na(+)</name>
        <dbReference type="ChEBI" id="CHEBI:29101"/>
        <label>1</label>
    </ligand>
</feature>
<dbReference type="InterPro" id="IPR000175">
    <property type="entry name" value="Na/ntran_symport"/>
</dbReference>
<feature type="transmembrane region" description="Helical" evidence="21">
    <location>
        <begin position="1304"/>
        <end position="1321"/>
    </location>
</feature>
<dbReference type="Gene3D" id="1.20.1420.30">
    <property type="entry name" value="NCX, central ion-binding region"/>
    <property type="match status" value="2"/>
</dbReference>
<evidence type="ECO:0000256" key="9">
    <source>
        <dbReference type="ARBA" id="ARBA00022837"/>
    </source>
</evidence>
<feature type="transmembrane region" description="Helical" evidence="21">
    <location>
        <begin position="66"/>
        <end position="87"/>
    </location>
</feature>
<feature type="transmembrane region" description="Helical" evidence="21">
    <location>
        <begin position="933"/>
        <end position="957"/>
    </location>
</feature>